<evidence type="ECO:0000259" key="1">
    <source>
        <dbReference type="Pfam" id="PF01261"/>
    </source>
</evidence>
<dbReference type="PANTHER" id="PTHR12110:SF48">
    <property type="entry name" value="BLL3656 PROTEIN"/>
    <property type="match status" value="1"/>
</dbReference>
<feature type="domain" description="Xylose isomerase-like TIM barrel" evidence="1">
    <location>
        <begin position="23"/>
        <end position="257"/>
    </location>
</feature>
<protein>
    <submittedName>
        <fullName evidence="2">Myo-inositol catabolism protein</fullName>
    </submittedName>
</protein>
<dbReference type="eggNOG" id="COG4130">
    <property type="taxonomic scope" value="Bacteria"/>
</dbReference>
<dbReference type="InterPro" id="IPR014621">
    <property type="entry name" value="UCP036778_sugar_epimerase"/>
</dbReference>
<evidence type="ECO:0000313" key="3">
    <source>
        <dbReference type="Proteomes" id="UP000008815"/>
    </source>
</evidence>
<dbReference type="KEGG" id="bmj:BMULJ_02648"/>
<dbReference type="PIRSF" id="PIRSF036778">
    <property type="entry name" value="UCP036778"/>
    <property type="match status" value="1"/>
</dbReference>
<proteinExistence type="predicted"/>
<dbReference type="STRING" id="395019.BMULJ_02648"/>
<dbReference type="InterPro" id="IPR036237">
    <property type="entry name" value="Xyl_isomerase-like_sf"/>
</dbReference>
<evidence type="ECO:0000313" key="2">
    <source>
        <dbReference type="EMBL" id="BAG44538.1"/>
    </source>
</evidence>
<gene>
    <name evidence="2" type="primary">iolI</name>
    <name evidence="2" type="ordered locus">BMULJ_02648</name>
</gene>
<dbReference type="PANTHER" id="PTHR12110">
    <property type="entry name" value="HYDROXYPYRUVATE ISOMERASE"/>
    <property type="match status" value="1"/>
</dbReference>
<sequence>MTQAFHFSLNRICAPHIPFDRYVALCRQLGIDAIEIRNDLDGAELADGTPAAAIRATAEAAGVTILTINALQRFDRWDAARADEATLLADYAAQCGARALVLCPTNSRDDARDAETRHADLVNALRALKPILEARGLLGFIEPLGFEECALRRKSDAVKAIYAAAGEAVFRLVHDTFHHHLAGEAIFFPNLTGLVHLSGVEDDDLPVERMRDGHRVLVGGADRLGNVRQVRELLARDYRGALSFEPFAAEIAQADDIDARLRASIDYVQGELERR</sequence>
<dbReference type="InterPro" id="IPR013022">
    <property type="entry name" value="Xyl_isomerase-like_TIM-brl"/>
</dbReference>
<dbReference type="InterPro" id="IPR050312">
    <property type="entry name" value="IolE/XylAMocC-like"/>
</dbReference>
<keyword evidence="3" id="KW-1185">Reference proteome</keyword>
<dbReference type="Pfam" id="PF01261">
    <property type="entry name" value="AP_endonuc_2"/>
    <property type="match status" value="1"/>
</dbReference>
<organism evidence="2 3">
    <name type="scientific">Burkholderia multivorans (strain ATCC 17616 / 249)</name>
    <dbReference type="NCBI Taxonomy" id="395019"/>
    <lineage>
        <taxon>Bacteria</taxon>
        <taxon>Pseudomonadati</taxon>
        <taxon>Pseudomonadota</taxon>
        <taxon>Betaproteobacteria</taxon>
        <taxon>Burkholderiales</taxon>
        <taxon>Burkholderiaceae</taxon>
        <taxon>Burkholderia</taxon>
        <taxon>Burkholderia cepacia complex</taxon>
    </lineage>
</organism>
<dbReference type="KEGG" id="bmu:Bmul_0612"/>
<dbReference type="SUPFAM" id="SSF51658">
    <property type="entry name" value="Xylose isomerase-like"/>
    <property type="match status" value="1"/>
</dbReference>
<dbReference type="Gene3D" id="3.20.20.150">
    <property type="entry name" value="Divalent-metal-dependent TIM barrel enzymes"/>
    <property type="match status" value="1"/>
</dbReference>
<dbReference type="RefSeq" id="WP_012212754.1">
    <property type="nucleotide sequence ID" value="NC_010084.1"/>
</dbReference>
<dbReference type="Proteomes" id="UP000008815">
    <property type="component" value="Chromosome 1"/>
</dbReference>
<name>A0A0H3KHE6_BURM1</name>
<reference evidence="2 3" key="1">
    <citation type="submission" date="2007-04" db="EMBL/GenBank/DDBJ databases">
        <title>Complete genome sequence of Burkholderia multivorans ATCC 17616.</title>
        <authorList>
            <person name="Ohtsubo Y."/>
            <person name="Yamashita A."/>
            <person name="Kurokawa K."/>
            <person name="Takami H."/>
            <person name="Yuhara S."/>
            <person name="Nishiyama E."/>
            <person name="Endo R."/>
            <person name="Miyazaki R."/>
            <person name="Ono A."/>
            <person name="Yano K."/>
            <person name="Ito M."/>
            <person name="Sota M."/>
            <person name="Yuji N."/>
            <person name="Hattori M."/>
            <person name="Tsuda M."/>
        </authorList>
    </citation>
    <scope>NUCLEOTIDE SEQUENCE [LARGE SCALE GENOMIC DNA]</scope>
    <source>
        <strain evidence="3">ATCC 17616 / 249</strain>
    </source>
</reference>
<dbReference type="HOGENOM" id="CLU_067093_0_0_4"/>
<accession>A0A0H3KHE6</accession>
<dbReference type="AlphaFoldDB" id="A0A0H3KHE6"/>
<dbReference type="EMBL" id="AP009385">
    <property type="protein sequence ID" value="BAG44538.1"/>
    <property type="molecule type" value="Genomic_DNA"/>
</dbReference>